<reference evidence="4 5" key="1">
    <citation type="journal article" date="2021" name="MBio">
        <title>A New Model Trypanosomatid, Novymonas esmeraldas: Genomic Perception of Its 'Candidatus Pandoraea novymonadis' Endosymbiont.</title>
        <authorList>
            <person name="Zakharova A."/>
            <person name="Saura A."/>
            <person name="Butenko A."/>
            <person name="Podesvova L."/>
            <person name="Warmusova S."/>
            <person name="Kostygov A.Y."/>
            <person name="Nenarokova A."/>
            <person name="Lukes J."/>
            <person name="Opperdoes F.R."/>
            <person name="Yurchenko V."/>
        </authorList>
    </citation>
    <scope>NUCLEOTIDE SEQUENCE [LARGE SCALE GENOMIC DNA]</scope>
    <source>
        <strain evidence="4 5">E262AT.01</strain>
    </source>
</reference>
<organism evidence="4 5">
    <name type="scientific">Novymonas esmeraldas</name>
    <dbReference type="NCBI Taxonomy" id="1808958"/>
    <lineage>
        <taxon>Eukaryota</taxon>
        <taxon>Discoba</taxon>
        <taxon>Euglenozoa</taxon>
        <taxon>Kinetoplastea</taxon>
        <taxon>Metakinetoplastina</taxon>
        <taxon>Trypanosomatida</taxon>
        <taxon>Trypanosomatidae</taxon>
        <taxon>Novymonas</taxon>
    </lineage>
</organism>
<feature type="zinc finger region" description="C3H1-type" evidence="1">
    <location>
        <begin position="222"/>
        <end position="245"/>
    </location>
</feature>
<dbReference type="GO" id="GO:0008270">
    <property type="term" value="F:zinc ion binding"/>
    <property type="evidence" value="ECO:0007669"/>
    <property type="project" value="UniProtKB-KW"/>
</dbReference>
<dbReference type="EMBL" id="JAECZO010000039">
    <property type="protein sequence ID" value="KAK7194637.1"/>
    <property type="molecule type" value="Genomic_DNA"/>
</dbReference>
<name>A0AAW0EMX9_9TRYP</name>
<dbReference type="Proteomes" id="UP001430356">
    <property type="component" value="Unassembled WGS sequence"/>
</dbReference>
<gene>
    <name evidence="4" type="ORF">NESM_000382400</name>
</gene>
<feature type="domain" description="C3H1-type" evidence="3">
    <location>
        <begin position="222"/>
        <end position="245"/>
    </location>
</feature>
<dbReference type="PROSITE" id="PS50103">
    <property type="entry name" value="ZF_C3H1"/>
    <property type="match status" value="1"/>
</dbReference>
<evidence type="ECO:0000313" key="5">
    <source>
        <dbReference type="Proteomes" id="UP001430356"/>
    </source>
</evidence>
<evidence type="ECO:0000256" key="1">
    <source>
        <dbReference type="PROSITE-ProRule" id="PRU00723"/>
    </source>
</evidence>
<dbReference type="InterPro" id="IPR000571">
    <property type="entry name" value="Znf_CCCH"/>
</dbReference>
<keyword evidence="1" id="KW-0863">Zinc-finger</keyword>
<protein>
    <recommendedName>
        <fullName evidence="3">C3H1-type domain-containing protein</fullName>
    </recommendedName>
</protein>
<evidence type="ECO:0000256" key="2">
    <source>
        <dbReference type="SAM" id="MobiDB-lite"/>
    </source>
</evidence>
<sequence length="255" mass="26752">MSAASTAYKEAAEAPATALRRHRKVGRVNHIIECATPGMLCLVRAAEPKPYTALSPETLYDVVQPHDHSLRPSPHIAHQALMDFYKICDGFYGVDREEAEVQQLTAFDHKKQQGAGSISNSSSGGGVSSLLLLGSPVLTASSSLPMLSSAGPTAAAALVLSHASAAPPPPPPALPSPDDPNLAEKLNDYRIAQLRRNAQHVDNTVYHAHGGGGGGGGGTAGVCHFYRTAEGCNRGAACPFTHLDKSGQPVQRHTR</sequence>
<feature type="region of interest" description="Disordered" evidence="2">
    <location>
        <begin position="163"/>
        <end position="183"/>
    </location>
</feature>
<dbReference type="AlphaFoldDB" id="A0AAW0EMX9"/>
<evidence type="ECO:0000259" key="3">
    <source>
        <dbReference type="PROSITE" id="PS50103"/>
    </source>
</evidence>
<keyword evidence="5" id="KW-1185">Reference proteome</keyword>
<accession>A0AAW0EMX9</accession>
<feature type="compositionally biased region" description="Pro residues" evidence="2">
    <location>
        <begin position="166"/>
        <end position="178"/>
    </location>
</feature>
<keyword evidence="1" id="KW-0862">Zinc</keyword>
<comment type="caution">
    <text evidence="4">The sequence shown here is derived from an EMBL/GenBank/DDBJ whole genome shotgun (WGS) entry which is preliminary data.</text>
</comment>
<evidence type="ECO:0000313" key="4">
    <source>
        <dbReference type="EMBL" id="KAK7194637.1"/>
    </source>
</evidence>
<proteinExistence type="predicted"/>
<keyword evidence="1" id="KW-0479">Metal-binding</keyword>